<dbReference type="RefSeq" id="WP_200105841.1">
    <property type="nucleotide sequence ID" value="NZ_JAEHFV010000003.1"/>
</dbReference>
<keyword evidence="5" id="KW-1185">Reference proteome</keyword>
<sequence>MKTLIKHGVILKRTNLDFENLGVLNPAVYQEGNTVHLFYRAAHIGNFSSIGYCQFDGPLRLVRRDPQPLVSPEFIYESHGVEDPRITKIDDTYYLSYAAYDGINAFGALATSKELPHFEKKGIITPKFTAIEYHLLLNRREIQNDDPNALYLKHHQQHHPNLNCVSNDEVYVWDKNVVFFPRRIQGKLVFFHRLLPAIQLVMVDKLEDLTRDYWADYIRHLDDHTVLSPKFPHETSHIGAGCPPIETPDGWLVIYHATEKRARGLVYHACAALLDLENPMKVLARLEEPIISPSEYYEKHGYVNYVVFPTGTALFDDRLYIYYGAADDEIAVASIVFDELLNQLKAIKNENDNS</sequence>
<dbReference type="Proteomes" id="UP000609172">
    <property type="component" value="Unassembled WGS sequence"/>
</dbReference>
<dbReference type="GO" id="GO:0016757">
    <property type="term" value="F:glycosyltransferase activity"/>
    <property type="evidence" value="ECO:0007669"/>
    <property type="project" value="UniProtKB-KW"/>
</dbReference>
<accession>A0A934PNX8</accession>
<keyword evidence="1" id="KW-0328">Glycosyltransferase</keyword>
<dbReference type="InterPro" id="IPR007184">
    <property type="entry name" value="Mannoside_phosphorylase"/>
</dbReference>
<comment type="similarity">
    <text evidence="3">Belongs to the glycosyl hydrolase 130 family.</text>
</comment>
<evidence type="ECO:0000313" key="5">
    <source>
        <dbReference type="Proteomes" id="UP000609172"/>
    </source>
</evidence>
<dbReference type="Pfam" id="PF04041">
    <property type="entry name" value="Glyco_hydro_130"/>
    <property type="match status" value="2"/>
</dbReference>
<dbReference type="AlphaFoldDB" id="A0A934PNX8"/>
<keyword evidence="2" id="KW-0808">Transferase</keyword>
<dbReference type="SUPFAM" id="SSF75005">
    <property type="entry name" value="Arabinanase/levansucrase/invertase"/>
    <property type="match status" value="1"/>
</dbReference>
<evidence type="ECO:0000256" key="1">
    <source>
        <dbReference type="ARBA" id="ARBA00022676"/>
    </source>
</evidence>
<evidence type="ECO:0000256" key="3">
    <source>
        <dbReference type="ARBA" id="ARBA00024356"/>
    </source>
</evidence>
<name>A0A934PNX8_9FLAO</name>
<dbReference type="EMBL" id="JAEHFV010000003">
    <property type="protein sequence ID" value="MBK0369898.1"/>
    <property type="molecule type" value="Genomic_DNA"/>
</dbReference>
<gene>
    <name evidence="4" type="ORF">I5M07_08600</name>
</gene>
<dbReference type="PANTHER" id="PTHR34106:SF5">
    <property type="entry name" value="GLYCOSIDASE"/>
    <property type="match status" value="1"/>
</dbReference>
<evidence type="ECO:0000256" key="2">
    <source>
        <dbReference type="ARBA" id="ARBA00022679"/>
    </source>
</evidence>
<dbReference type="PANTHER" id="PTHR34106">
    <property type="entry name" value="GLYCOSIDASE"/>
    <property type="match status" value="1"/>
</dbReference>
<reference evidence="4" key="1">
    <citation type="submission" date="2020-12" db="EMBL/GenBank/DDBJ databases">
        <title>Bacterial novel species Flavobacterium sp. SE-1-e isolated from soil.</title>
        <authorList>
            <person name="Jung H.-Y."/>
        </authorList>
    </citation>
    <scope>NUCLEOTIDE SEQUENCE</scope>
    <source>
        <strain evidence="4">SE-1-e</strain>
    </source>
</reference>
<protein>
    <submittedName>
        <fullName evidence="4">Pesticidal protein Cry7Aa</fullName>
    </submittedName>
</protein>
<dbReference type="InterPro" id="IPR023296">
    <property type="entry name" value="Glyco_hydro_beta-prop_sf"/>
</dbReference>
<dbReference type="PIRSF" id="PIRSF016202">
    <property type="entry name" value="PH1107"/>
    <property type="match status" value="1"/>
</dbReference>
<proteinExistence type="inferred from homology"/>
<evidence type="ECO:0000313" key="4">
    <source>
        <dbReference type="EMBL" id="MBK0369898.1"/>
    </source>
</evidence>
<organism evidence="4 5">
    <name type="scientific">Flavobacterium agrisoli</name>
    <dbReference type="NCBI Taxonomy" id="2793066"/>
    <lineage>
        <taxon>Bacteria</taxon>
        <taxon>Pseudomonadati</taxon>
        <taxon>Bacteroidota</taxon>
        <taxon>Flavobacteriia</taxon>
        <taxon>Flavobacteriales</taxon>
        <taxon>Flavobacteriaceae</taxon>
        <taxon>Flavobacterium</taxon>
    </lineage>
</organism>
<comment type="caution">
    <text evidence="4">The sequence shown here is derived from an EMBL/GenBank/DDBJ whole genome shotgun (WGS) entry which is preliminary data.</text>
</comment>
<dbReference type="Gene3D" id="2.115.10.20">
    <property type="entry name" value="Glycosyl hydrolase domain, family 43"/>
    <property type="match status" value="1"/>
</dbReference>
<dbReference type="CDD" id="cd18614">
    <property type="entry name" value="GH130"/>
    <property type="match status" value="1"/>
</dbReference>